<gene>
    <name evidence="1" type="ORF">FRZ06_19155</name>
</gene>
<proteinExistence type="predicted"/>
<dbReference type="Proteomes" id="UP000594014">
    <property type="component" value="Chromosome"/>
</dbReference>
<evidence type="ECO:0000313" key="1">
    <source>
        <dbReference type="EMBL" id="QOX65320.1"/>
    </source>
</evidence>
<accession>A0ACD1AFU4</accession>
<sequence>MSGYKICVYAICKNEESFVDRWMDSVGEADVVVVTDTGSTDGTVERLRSRGAIVYTESILPWRFDTARNAALGHVPEDVDICVSNDLDEIFEPGWRKKLEDAWQPFHTRARYLFTWTFNSDGTPKKQFPMEKAHRRMGYKWIHPVHEILQFTGEGEEQSVWVPGMVLNHYPDTSKPRSQYLPLLELSAEENPTDDRTIFWLGREYMYYKMYEKCIETLEKHLQLPSAHWDEERCASMRFIAKSYTALNDRTRAKEWLYKAIAECPRVREPYYQLARMGYEEGDWPLVYLMVEMTLKITQKTGSYLVEPEAWDYAPYDLGAISCYRLGLYQKSYEYGKKACELAPDHERLKSNLQMIEKMI</sequence>
<protein>
    <submittedName>
        <fullName evidence="1">Glycosyltransferase</fullName>
    </submittedName>
</protein>
<dbReference type="EMBL" id="CP042469">
    <property type="protein sequence ID" value="QOX65320.1"/>
    <property type="molecule type" value="Genomic_DNA"/>
</dbReference>
<keyword evidence="2" id="KW-1185">Reference proteome</keyword>
<organism evidence="1 2">
    <name type="scientific">Anoxybacterium hadale</name>
    <dbReference type="NCBI Taxonomy" id="3408580"/>
    <lineage>
        <taxon>Bacteria</taxon>
        <taxon>Bacillati</taxon>
        <taxon>Bacillota</taxon>
        <taxon>Clostridia</taxon>
        <taxon>Peptostreptococcales</taxon>
        <taxon>Anaerovoracaceae</taxon>
        <taxon>Anoxybacterium</taxon>
    </lineage>
</organism>
<name>A0ACD1AFU4_9FIRM</name>
<reference evidence="1" key="1">
    <citation type="submission" date="2019-08" db="EMBL/GenBank/DDBJ databases">
        <title>Genome sequence of Clostridiales bacterium MT110.</title>
        <authorList>
            <person name="Cao J."/>
        </authorList>
    </citation>
    <scope>NUCLEOTIDE SEQUENCE</scope>
    <source>
        <strain evidence="1">MT110</strain>
    </source>
</reference>
<evidence type="ECO:0000313" key="2">
    <source>
        <dbReference type="Proteomes" id="UP000594014"/>
    </source>
</evidence>